<dbReference type="AlphaFoldDB" id="A0A3R6GQG5"/>
<dbReference type="SMART" id="SM00866">
    <property type="entry name" value="UTRA"/>
    <property type="match status" value="1"/>
</dbReference>
<dbReference type="SMART" id="SM00345">
    <property type="entry name" value="HTH_GNTR"/>
    <property type="match status" value="1"/>
</dbReference>
<dbReference type="InterPro" id="IPR011663">
    <property type="entry name" value="UTRA"/>
</dbReference>
<dbReference type="GO" id="GO:0045892">
    <property type="term" value="P:negative regulation of DNA-templated transcription"/>
    <property type="evidence" value="ECO:0007669"/>
    <property type="project" value="TreeGrafter"/>
</dbReference>
<dbReference type="InterPro" id="IPR028978">
    <property type="entry name" value="Chorismate_lyase_/UTRA_dom_sf"/>
</dbReference>
<dbReference type="EMBL" id="QSKW01000030">
    <property type="protein sequence ID" value="RHE93300.1"/>
    <property type="molecule type" value="Genomic_DNA"/>
</dbReference>
<accession>A0A3R6GQG5</accession>
<dbReference type="Pfam" id="PF07702">
    <property type="entry name" value="UTRA"/>
    <property type="match status" value="1"/>
</dbReference>
<sequence>MLERRNYMSITMDDASPLFEQIKEDIKSKIQRGIYSPGAKIPTEVELIAEYDVSRITIRRAVEELCKEGYLEKNQGRGTYVKNKKIFRKIEHNINFSNSCEANGMVPSALVTQRTVLTKTSPGRVDHPDLDQEAILFLQRVRLADNIPVMLENNYFPYNSYSYLLTEDLDGSLYKLLASHNTQIGCSHNSYIDALKADQKQAQLLNISVGDPLFLLYTELYDTHNHLIYVGKEYIVASRYRFNYENT</sequence>
<dbReference type="PRINTS" id="PR00035">
    <property type="entry name" value="HTHGNTR"/>
</dbReference>
<gene>
    <name evidence="5" type="ORF">DW707_14740</name>
</gene>
<feature type="domain" description="HTH gntR-type" evidence="4">
    <location>
        <begin position="16"/>
        <end position="84"/>
    </location>
</feature>
<dbReference type="FunFam" id="1.10.10.10:FF:000079">
    <property type="entry name" value="GntR family transcriptional regulator"/>
    <property type="match status" value="1"/>
</dbReference>
<keyword evidence="1" id="KW-0805">Transcription regulation</keyword>
<evidence type="ECO:0000256" key="3">
    <source>
        <dbReference type="ARBA" id="ARBA00023163"/>
    </source>
</evidence>
<organism evidence="5 6">
    <name type="scientific">Roseburia inulinivorans</name>
    <dbReference type="NCBI Taxonomy" id="360807"/>
    <lineage>
        <taxon>Bacteria</taxon>
        <taxon>Bacillati</taxon>
        <taxon>Bacillota</taxon>
        <taxon>Clostridia</taxon>
        <taxon>Lachnospirales</taxon>
        <taxon>Lachnospiraceae</taxon>
        <taxon>Roseburia</taxon>
    </lineage>
</organism>
<evidence type="ECO:0000313" key="6">
    <source>
        <dbReference type="Proteomes" id="UP000286271"/>
    </source>
</evidence>
<dbReference type="Gene3D" id="3.40.1410.10">
    <property type="entry name" value="Chorismate lyase-like"/>
    <property type="match status" value="1"/>
</dbReference>
<dbReference type="PROSITE" id="PS50949">
    <property type="entry name" value="HTH_GNTR"/>
    <property type="match status" value="1"/>
</dbReference>
<evidence type="ECO:0000256" key="1">
    <source>
        <dbReference type="ARBA" id="ARBA00023015"/>
    </source>
</evidence>
<keyword evidence="2" id="KW-0238">DNA-binding</keyword>
<name>A0A3R6GQG5_9FIRM</name>
<dbReference type="SUPFAM" id="SSF64288">
    <property type="entry name" value="Chorismate lyase-like"/>
    <property type="match status" value="1"/>
</dbReference>
<dbReference type="InterPro" id="IPR050679">
    <property type="entry name" value="Bact_HTH_transcr_reg"/>
</dbReference>
<evidence type="ECO:0000313" key="5">
    <source>
        <dbReference type="EMBL" id="RHE93300.1"/>
    </source>
</evidence>
<proteinExistence type="predicted"/>
<dbReference type="InterPro" id="IPR000524">
    <property type="entry name" value="Tscrpt_reg_HTH_GntR"/>
</dbReference>
<evidence type="ECO:0000256" key="2">
    <source>
        <dbReference type="ARBA" id="ARBA00023125"/>
    </source>
</evidence>
<dbReference type="SUPFAM" id="SSF46785">
    <property type="entry name" value="Winged helix' DNA-binding domain"/>
    <property type="match status" value="1"/>
</dbReference>
<dbReference type="PANTHER" id="PTHR44846:SF1">
    <property type="entry name" value="MANNOSYL-D-GLYCERATE TRANSPORT_METABOLISM SYSTEM REPRESSOR MNGR-RELATED"/>
    <property type="match status" value="1"/>
</dbReference>
<dbReference type="InterPro" id="IPR036388">
    <property type="entry name" value="WH-like_DNA-bd_sf"/>
</dbReference>
<dbReference type="GO" id="GO:0003677">
    <property type="term" value="F:DNA binding"/>
    <property type="evidence" value="ECO:0007669"/>
    <property type="project" value="UniProtKB-KW"/>
</dbReference>
<evidence type="ECO:0000259" key="4">
    <source>
        <dbReference type="PROSITE" id="PS50949"/>
    </source>
</evidence>
<comment type="caution">
    <text evidence="5">The sequence shown here is derived from an EMBL/GenBank/DDBJ whole genome shotgun (WGS) entry which is preliminary data.</text>
</comment>
<dbReference type="InterPro" id="IPR036390">
    <property type="entry name" value="WH_DNA-bd_sf"/>
</dbReference>
<dbReference type="Pfam" id="PF00392">
    <property type="entry name" value="GntR"/>
    <property type="match status" value="1"/>
</dbReference>
<protein>
    <submittedName>
        <fullName evidence="5">GntR family transcriptional regulator</fullName>
    </submittedName>
</protein>
<dbReference type="Gene3D" id="1.10.10.10">
    <property type="entry name" value="Winged helix-like DNA-binding domain superfamily/Winged helix DNA-binding domain"/>
    <property type="match status" value="1"/>
</dbReference>
<dbReference type="CDD" id="cd07377">
    <property type="entry name" value="WHTH_GntR"/>
    <property type="match status" value="1"/>
</dbReference>
<dbReference type="PANTHER" id="PTHR44846">
    <property type="entry name" value="MANNOSYL-D-GLYCERATE TRANSPORT/METABOLISM SYSTEM REPRESSOR MNGR-RELATED"/>
    <property type="match status" value="1"/>
</dbReference>
<dbReference type="GO" id="GO:0003700">
    <property type="term" value="F:DNA-binding transcription factor activity"/>
    <property type="evidence" value="ECO:0007669"/>
    <property type="project" value="InterPro"/>
</dbReference>
<reference evidence="5 6" key="1">
    <citation type="submission" date="2018-08" db="EMBL/GenBank/DDBJ databases">
        <title>A genome reference for cultivated species of the human gut microbiota.</title>
        <authorList>
            <person name="Zou Y."/>
            <person name="Xue W."/>
            <person name="Luo G."/>
        </authorList>
    </citation>
    <scope>NUCLEOTIDE SEQUENCE [LARGE SCALE GENOMIC DNA]</scope>
    <source>
        <strain evidence="5 6">AM27-11</strain>
    </source>
</reference>
<dbReference type="Proteomes" id="UP000286271">
    <property type="component" value="Unassembled WGS sequence"/>
</dbReference>
<keyword evidence="3" id="KW-0804">Transcription</keyword>